<dbReference type="FunFam" id="3.30.390.30:FF:000001">
    <property type="entry name" value="Dihydrolipoyl dehydrogenase"/>
    <property type="match status" value="1"/>
</dbReference>
<sequence length="510" mass="56330">MEKYDLCVIGGGPAGYAAAMRAIDFGKKVILVEKSKLGGYGIYDGALASKTMWELSNKIRTVRETIGQDRRIDMTFDEVKKIIEEALFERKFQLSCHLRIIHSETDLITYERGEASFLTAKEINICKPNGENVVVFADHTLIATGSRPRVIPGIDVDEKNILTSDGILHIDSFPKSMVILGAGVIGCEFAAMFSNFGQTKVYLIDKAERILPFEDDDVADMVATNLEENGVVVHRGSQLIRMEHKNGGVEYELENNDGTREVIQVEKAMLSIGRVPNIENLNLDNAGIAMSKRGVHIGDNDTQTNIPHIYAVGDVSGNLALVNVGEREARHAVVKMFADFPVKPIQYSNISTIMFLNPEVAAVGINVQQAIEQNIPIRVSKVDYSTIARAIAMRKTNGFFKIIVSDDDEMKVLGMRAVGEHASSAIQSIALLMYMGKGIDELAHMIHPHPSIVEGIQECVRMLLGKSIYKSSVFKDKLKCYRLVNGERIPLNVIKANAAPKDIHELDSSK</sequence>
<dbReference type="EMBL" id="WWNE01000012">
    <property type="protein sequence ID" value="NBG66963.1"/>
    <property type="molecule type" value="Genomic_DNA"/>
</dbReference>
<evidence type="ECO:0000256" key="7">
    <source>
        <dbReference type="PIRSR" id="PIRSR000350-3"/>
    </source>
</evidence>
<keyword evidence="11" id="KW-1185">Reference proteome</keyword>
<comment type="similarity">
    <text evidence="1">Belongs to the class-I pyridine nucleotide-disulfide oxidoreductase family.</text>
</comment>
<keyword evidence="2" id="KW-0285">Flavoprotein</keyword>
<evidence type="ECO:0000256" key="2">
    <source>
        <dbReference type="ARBA" id="ARBA00022630"/>
    </source>
</evidence>
<evidence type="ECO:0000256" key="6">
    <source>
        <dbReference type="PIRSR" id="PIRSR000350-2"/>
    </source>
</evidence>
<reference evidence="10 11" key="1">
    <citation type="submission" date="2019-12" db="EMBL/GenBank/DDBJ databases">
        <authorList>
            <person name="Zhao J."/>
        </authorList>
    </citation>
    <scope>NUCLEOTIDE SEQUENCE [LARGE SCALE GENOMIC DNA]</scope>
    <source>
        <strain evidence="10 11">S-15</strain>
    </source>
</reference>
<dbReference type="InterPro" id="IPR001100">
    <property type="entry name" value="Pyr_nuc-diS_OxRdtase"/>
</dbReference>
<keyword evidence="7" id="KW-0547">Nucleotide-binding</keyword>
<feature type="binding site" evidence="7">
    <location>
        <position position="314"/>
    </location>
    <ligand>
        <name>FAD</name>
        <dbReference type="ChEBI" id="CHEBI:57692"/>
    </ligand>
</feature>
<keyword evidence="5 7" id="KW-0520">NAD</keyword>
<protein>
    <submittedName>
        <fullName evidence="10">FAD-dependent oxidoreductase</fullName>
    </submittedName>
</protein>
<dbReference type="Pfam" id="PF02852">
    <property type="entry name" value="Pyr_redox_dim"/>
    <property type="match status" value="1"/>
</dbReference>
<comment type="caution">
    <text evidence="10">The sequence shown here is derived from an EMBL/GenBank/DDBJ whole genome shotgun (WGS) entry which is preliminary data.</text>
</comment>
<evidence type="ECO:0000256" key="1">
    <source>
        <dbReference type="ARBA" id="ARBA00007532"/>
    </source>
</evidence>
<dbReference type="GO" id="GO:0004148">
    <property type="term" value="F:dihydrolipoyl dehydrogenase (NADH) activity"/>
    <property type="evidence" value="ECO:0007669"/>
    <property type="project" value="TreeGrafter"/>
</dbReference>
<evidence type="ECO:0000256" key="3">
    <source>
        <dbReference type="ARBA" id="ARBA00022827"/>
    </source>
</evidence>
<evidence type="ECO:0000313" key="11">
    <source>
        <dbReference type="Proteomes" id="UP000470771"/>
    </source>
</evidence>
<dbReference type="InterPro" id="IPR036188">
    <property type="entry name" value="FAD/NAD-bd_sf"/>
</dbReference>
<dbReference type="PANTHER" id="PTHR22912:SF103">
    <property type="entry name" value="DEHYDROGENASE, PUTATIVE-RELATED"/>
    <property type="match status" value="1"/>
</dbReference>
<feature type="binding site" evidence="7">
    <location>
        <position position="273"/>
    </location>
    <ligand>
        <name>NAD(+)</name>
        <dbReference type="ChEBI" id="CHEBI:57540"/>
    </ligand>
</feature>
<dbReference type="RefSeq" id="WP_160633914.1">
    <property type="nucleotide sequence ID" value="NZ_WWNE01000012.1"/>
</dbReference>
<dbReference type="GO" id="GO:0006103">
    <property type="term" value="P:2-oxoglutarate metabolic process"/>
    <property type="evidence" value="ECO:0007669"/>
    <property type="project" value="TreeGrafter"/>
</dbReference>
<dbReference type="AlphaFoldDB" id="A0A6N9NLY1"/>
<dbReference type="InterPro" id="IPR016156">
    <property type="entry name" value="FAD/NAD-linked_Rdtase_dimer_sf"/>
</dbReference>
<evidence type="ECO:0000256" key="5">
    <source>
        <dbReference type="ARBA" id="ARBA00023027"/>
    </source>
</evidence>
<feature type="binding site" evidence="7">
    <location>
        <position position="50"/>
    </location>
    <ligand>
        <name>FAD</name>
        <dbReference type="ChEBI" id="CHEBI:57692"/>
    </ligand>
</feature>
<dbReference type="Gene3D" id="3.50.50.60">
    <property type="entry name" value="FAD/NAD(P)-binding domain"/>
    <property type="match status" value="2"/>
</dbReference>
<dbReference type="InterPro" id="IPR023753">
    <property type="entry name" value="FAD/NAD-binding_dom"/>
</dbReference>
<dbReference type="GO" id="GO:0050660">
    <property type="term" value="F:flavin adenine dinucleotide binding"/>
    <property type="evidence" value="ECO:0007669"/>
    <property type="project" value="TreeGrafter"/>
</dbReference>
<evidence type="ECO:0000313" key="10">
    <source>
        <dbReference type="EMBL" id="NBG66963.1"/>
    </source>
</evidence>
<dbReference type="Gene3D" id="3.30.390.30">
    <property type="match status" value="1"/>
</dbReference>
<evidence type="ECO:0000259" key="8">
    <source>
        <dbReference type="Pfam" id="PF02852"/>
    </source>
</evidence>
<dbReference type="PRINTS" id="PR00368">
    <property type="entry name" value="FADPNR"/>
</dbReference>
<comment type="cofactor">
    <cofactor evidence="7">
        <name>FAD</name>
        <dbReference type="ChEBI" id="CHEBI:57692"/>
    </cofactor>
    <text evidence="7">Binds 1 FAD per subunit.</text>
</comment>
<proteinExistence type="inferred from homology"/>
<evidence type="ECO:0000256" key="4">
    <source>
        <dbReference type="ARBA" id="ARBA00023002"/>
    </source>
</evidence>
<dbReference type="PANTHER" id="PTHR22912">
    <property type="entry name" value="DISULFIDE OXIDOREDUCTASE"/>
    <property type="match status" value="1"/>
</dbReference>
<keyword evidence="3 7" id="KW-0274">FAD</keyword>
<accession>A0A6N9NLY1</accession>
<feature type="binding site" evidence="7">
    <location>
        <begin position="181"/>
        <end position="188"/>
    </location>
    <ligand>
        <name>NAD(+)</name>
        <dbReference type="ChEBI" id="CHEBI:57540"/>
    </ligand>
</feature>
<feature type="domain" description="FAD/NAD(P)-binding" evidence="9">
    <location>
        <begin position="4"/>
        <end position="329"/>
    </location>
</feature>
<organism evidence="10 11">
    <name type="scientific">Acidiluteibacter ferrifornacis</name>
    <dbReference type="NCBI Taxonomy" id="2692424"/>
    <lineage>
        <taxon>Bacteria</taxon>
        <taxon>Pseudomonadati</taxon>
        <taxon>Bacteroidota</taxon>
        <taxon>Flavobacteriia</taxon>
        <taxon>Flavobacteriales</taxon>
        <taxon>Cryomorphaceae</taxon>
        <taxon>Acidiluteibacter</taxon>
    </lineage>
</organism>
<dbReference type="SUPFAM" id="SSF55424">
    <property type="entry name" value="FAD/NAD-linked reductases, dimerisation (C-terminal) domain"/>
    <property type="match status" value="1"/>
</dbReference>
<dbReference type="PRINTS" id="PR00411">
    <property type="entry name" value="PNDRDTASEI"/>
</dbReference>
<feature type="binding site" evidence="7">
    <location>
        <begin position="144"/>
        <end position="146"/>
    </location>
    <ligand>
        <name>FAD</name>
        <dbReference type="ChEBI" id="CHEBI:57692"/>
    </ligand>
</feature>
<dbReference type="InterPro" id="IPR004099">
    <property type="entry name" value="Pyr_nucl-diS_OxRdtase_dimer"/>
</dbReference>
<name>A0A6N9NLY1_9FLAO</name>
<dbReference type="PIRSF" id="PIRSF000350">
    <property type="entry name" value="Mercury_reductase_MerA"/>
    <property type="match status" value="1"/>
</dbReference>
<gene>
    <name evidence="10" type="ORF">GQN54_12615</name>
</gene>
<keyword evidence="4" id="KW-0560">Oxidoreductase</keyword>
<dbReference type="InterPro" id="IPR050151">
    <property type="entry name" value="Class-I_Pyr_Nuc-Dis_Oxidored"/>
</dbReference>
<dbReference type="GO" id="GO:0045252">
    <property type="term" value="C:oxoglutarate dehydrogenase complex"/>
    <property type="evidence" value="ECO:0007669"/>
    <property type="project" value="TreeGrafter"/>
</dbReference>
<dbReference type="Proteomes" id="UP000470771">
    <property type="component" value="Unassembled WGS sequence"/>
</dbReference>
<dbReference type="Pfam" id="PF07992">
    <property type="entry name" value="Pyr_redox_2"/>
    <property type="match status" value="1"/>
</dbReference>
<feature type="domain" description="Pyridine nucleotide-disulphide oxidoreductase dimerisation" evidence="8">
    <location>
        <begin position="350"/>
        <end position="458"/>
    </location>
</feature>
<dbReference type="SUPFAM" id="SSF51905">
    <property type="entry name" value="FAD/NAD(P)-binding domain"/>
    <property type="match status" value="1"/>
</dbReference>
<evidence type="ECO:0000259" key="9">
    <source>
        <dbReference type="Pfam" id="PF07992"/>
    </source>
</evidence>
<feature type="active site" description="Proton acceptor" evidence="6">
    <location>
        <position position="449"/>
    </location>
</feature>